<dbReference type="PANTHER" id="PTHR46957:SF10">
    <property type="entry name" value="PROTEIN TYROSINE PHOSPHATASE, RECEPTOR TYPE, H"/>
    <property type="match status" value="1"/>
</dbReference>
<organism evidence="3 4">
    <name type="scientific">Clupea harengus</name>
    <name type="common">Atlantic herring</name>
    <dbReference type="NCBI Taxonomy" id="7950"/>
    <lineage>
        <taxon>Eukaryota</taxon>
        <taxon>Metazoa</taxon>
        <taxon>Chordata</taxon>
        <taxon>Craniata</taxon>
        <taxon>Vertebrata</taxon>
        <taxon>Euteleostomi</taxon>
        <taxon>Actinopterygii</taxon>
        <taxon>Neopterygii</taxon>
        <taxon>Teleostei</taxon>
        <taxon>Clupei</taxon>
        <taxon>Clupeiformes</taxon>
        <taxon>Clupeoidei</taxon>
        <taxon>Clupeidae</taxon>
        <taxon>Clupea</taxon>
    </lineage>
</organism>
<dbReference type="RefSeq" id="XP_042559958.1">
    <property type="nucleotide sequence ID" value="XM_042704024.1"/>
</dbReference>
<evidence type="ECO:0000259" key="2">
    <source>
        <dbReference type="PROSITE" id="PS50055"/>
    </source>
</evidence>
<dbReference type="SMART" id="SM00194">
    <property type="entry name" value="PTPc"/>
    <property type="match status" value="1"/>
</dbReference>
<dbReference type="InterPro" id="IPR000242">
    <property type="entry name" value="PTP_cat"/>
</dbReference>
<dbReference type="GO" id="GO:0004725">
    <property type="term" value="F:protein tyrosine phosphatase activity"/>
    <property type="evidence" value="ECO:0007669"/>
    <property type="project" value="InterPro"/>
</dbReference>
<feature type="compositionally biased region" description="Basic and acidic residues" evidence="1">
    <location>
        <begin position="58"/>
        <end position="73"/>
    </location>
</feature>
<dbReference type="GO" id="GO:0043235">
    <property type="term" value="C:receptor complex"/>
    <property type="evidence" value="ECO:0007669"/>
    <property type="project" value="TreeGrafter"/>
</dbReference>
<dbReference type="PANTHER" id="PTHR46957">
    <property type="entry name" value="CYTOKINE RECEPTOR"/>
    <property type="match status" value="1"/>
</dbReference>
<dbReference type="Proteomes" id="UP000515152">
    <property type="component" value="Unplaced"/>
</dbReference>
<keyword evidence="3" id="KW-1185">Reference proteome</keyword>
<evidence type="ECO:0000313" key="4">
    <source>
        <dbReference type="RefSeq" id="XP_042559958.1"/>
    </source>
</evidence>
<dbReference type="KEGG" id="char:122128979"/>
<dbReference type="PROSITE" id="PS50055">
    <property type="entry name" value="TYR_PHOSPHATASE_PTP"/>
    <property type="match status" value="1"/>
</dbReference>
<evidence type="ECO:0000256" key="1">
    <source>
        <dbReference type="SAM" id="MobiDB-lite"/>
    </source>
</evidence>
<gene>
    <name evidence="4" type="primary">LOC122128979</name>
</gene>
<name>A0A8M1KCF4_CLUHA</name>
<feature type="domain" description="Tyrosine-protein phosphatase" evidence="2">
    <location>
        <begin position="98"/>
        <end position="246"/>
    </location>
</feature>
<accession>A0A8M1KCF4</accession>
<evidence type="ECO:0000313" key="3">
    <source>
        <dbReference type="Proteomes" id="UP000515152"/>
    </source>
</evidence>
<protein>
    <submittedName>
        <fullName evidence="4">Receptor-type tyrosine-protein phosphatase eta-like</fullName>
    </submittedName>
</protein>
<feature type="region of interest" description="Disordered" evidence="1">
    <location>
        <begin position="52"/>
        <end position="73"/>
    </location>
</feature>
<dbReference type="OrthoDB" id="8609993at2759"/>
<dbReference type="Pfam" id="PF00102">
    <property type="entry name" value="Y_phosphatase"/>
    <property type="match status" value="1"/>
</dbReference>
<dbReference type="AlphaFoldDB" id="A0A8M1KCF4"/>
<sequence length="246" mass="28023">MDLRQLLSRIGHWTLIYTCFSIKREALRTNPCPEKSLGVVWKGLVPPGLVTGRSKRRVMNDSRKNEPDSHDMEPSVPLLVEEFDAHYKKQSANTKCGFAEEFEDLKLVGTAQSTATASALENKSKNRYSNVLPYEPSRVKLSILGSQFGDYINANYIPGANSRKEFIASQGPLPATVNDFWRMIWEKNIRTIVMLTRCNEQGQVKCEQYWPAESKHYNNIIVKTTSEITLDDWALRDFEVKNVSSS</sequence>
<dbReference type="InterPro" id="IPR050713">
    <property type="entry name" value="RTP_Phos/Ushers"/>
</dbReference>
<proteinExistence type="predicted"/>
<dbReference type="GeneID" id="122128979"/>
<reference evidence="4" key="1">
    <citation type="submission" date="2025-08" db="UniProtKB">
        <authorList>
            <consortium name="RefSeq"/>
        </authorList>
    </citation>
    <scope>IDENTIFICATION</scope>
</reference>